<evidence type="ECO:0000313" key="2">
    <source>
        <dbReference type="EMBL" id="RAK97147.1"/>
    </source>
</evidence>
<dbReference type="RefSeq" id="XP_025571475.1">
    <property type="nucleotide sequence ID" value="XM_025720264.1"/>
</dbReference>
<evidence type="ECO:0000313" key="3">
    <source>
        <dbReference type="Proteomes" id="UP000249402"/>
    </source>
</evidence>
<reference evidence="2 3" key="1">
    <citation type="submission" date="2018-02" db="EMBL/GenBank/DDBJ databases">
        <title>The genomes of Aspergillus section Nigri reveals drivers in fungal speciation.</title>
        <authorList>
            <consortium name="DOE Joint Genome Institute"/>
            <person name="Vesth T.C."/>
            <person name="Nybo J."/>
            <person name="Theobald S."/>
            <person name="Brandl J."/>
            <person name="Frisvad J.C."/>
            <person name="Nielsen K.F."/>
            <person name="Lyhne E.K."/>
            <person name="Kogle M.E."/>
            <person name="Kuo A."/>
            <person name="Riley R."/>
            <person name="Clum A."/>
            <person name="Nolan M."/>
            <person name="Lipzen A."/>
            <person name="Salamov A."/>
            <person name="Henrissat B."/>
            <person name="Wiebenga A."/>
            <person name="De vries R.P."/>
            <person name="Grigoriev I.V."/>
            <person name="Mortensen U.H."/>
            <person name="Andersen M.R."/>
            <person name="Baker S.E."/>
        </authorList>
    </citation>
    <scope>NUCLEOTIDE SEQUENCE [LARGE SCALE GENOMIC DNA]</scope>
    <source>
        <strain evidence="2 3">CBS 121593</strain>
    </source>
</reference>
<evidence type="ECO:0000256" key="1">
    <source>
        <dbReference type="SAM" id="SignalP"/>
    </source>
</evidence>
<dbReference type="GeneID" id="37225129"/>
<organism evidence="2 3">
    <name type="scientific">Aspergillus ibericus CBS 121593</name>
    <dbReference type="NCBI Taxonomy" id="1448316"/>
    <lineage>
        <taxon>Eukaryota</taxon>
        <taxon>Fungi</taxon>
        <taxon>Dikarya</taxon>
        <taxon>Ascomycota</taxon>
        <taxon>Pezizomycotina</taxon>
        <taxon>Eurotiomycetes</taxon>
        <taxon>Eurotiomycetidae</taxon>
        <taxon>Eurotiales</taxon>
        <taxon>Aspergillaceae</taxon>
        <taxon>Aspergillus</taxon>
        <taxon>Aspergillus subgen. Circumdati</taxon>
    </lineage>
</organism>
<gene>
    <name evidence="2" type="ORF">BO80DRAFT_428487</name>
</gene>
<dbReference type="EMBL" id="KZ824466">
    <property type="protein sequence ID" value="RAK97147.1"/>
    <property type="molecule type" value="Genomic_DNA"/>
</dbReference>
<keyword evidence="1" id="KW-0732">Signal</keyword>
<dbReference type="Proteomes" id="UP000249402">
    <property type="component" value="Unassembled WGS sequence"/>
</dbReference>
<accession>A0A395GQZ5</accession>
<feature type="chain" id="PRO_5017195494" evidence="1">
    <location>
        <begin position="20"/>
        <end position="82"/>
    </location>
</feature>
<protein>
    <submittedName>
        <fullName evidence="2">Uncharacterized protein</fullName>
    </submittedName>
</protein>
<feature type="signal peptide" evidence="1">
    <location>
        <begin position="1"/>
        <end position="19"/>
    </location>
</feature>
<sequence>MCTEHQLCLLLSLLSGSLCVSSAGAPCDGGRFATRYSPGTEILSPVLCLVESLAPKEGARPRPGPEIVTSDLLCPGAEFDSF</sequence>
<name>A0A395GQZ5_9EURO</name>
<keyword evidence="3" id="KW-1185">Reference proteome</keyword>
<proteinExistence type="predicted"/>
<dbReference type="AlphaFoldDB" id="A0A395GQZ5"/>
<dbReference type="VEuPathDB" id="FungiDB:BO80DRAFT_428487"/>